<sequence length="94" mass="10904">MILIIAKALVKDESLELFKREALELVKNSRGEDGCIEYSVYEDQEKSSVMTFVEKWEDRAAIEKHEGTEFFKEKIGRLISYSENIEITLNSEVL</sequence>
<evidence type="ECO:0000259" key="1">
    <source>
        <dbReference type="PROSITE" id="PS51725"/>
    </source>
</evidence>
<dbReference type="EMBL" id="BSDY01000003">
    <property type="protein sequence ID" value="GLI55260.1"/>
    <property type="molecule type" value="Genomic_DNA"/>
</dbReference>
<accession>A0A9W6GJS5</accession>
<dbReference type="Pfam" id="PF03992">
    <property type="entry name" value="ABM"/>
    <property type="match status" value="1"/>
</dbReference>
<dbReference type="SUPFAM" id="SSF54909">
    <property type="entry name" value="Dimeric alpha+beta barrel"/>
    <property type="match status" value="1"/>
</dbReference>
<dbReference type="GO" id="GO:0003824">
    <property type="term" value="F:catalytic activity"/>
    <property type="evidence" value="ECO:0007669"/>
    <property type="project" value="TreeGrafter"/>
</dbReference>
<gene>
    <name evidence="2" type="ORF">PM10SUCC1_07750</name>
</gene>
<reference evidence="2" key="1">
    <citation type="submission" date="2022-12" db="EMBL/GenBank/DDBJ databases">
        <title>Reference genome sequencing for broad-spectrum identification of bacterial and archaeal isolates by mass spectrometry.</title>
        <authorList>
            <person name="Sekiguchi Y."/>
            <person name="Tourlousse D.M."/>
        </authorList>
    </citation>
    <scope>NUCLEOTIDE SEQUENCE</scope>
    <source>
        <strain evidence="2">10succ1</strain>
    </source>
</reference>
<dbReference type="RefSeq" id="WP_281833594.1">
    <property type="nucleotide sequence ID" value="NZ_BSDY01000003.1"/>
</dbReference>
<keyword evidence="3" id="KW-1185">Reference proteome</keyword>
<name>A0A9W6GJS5_9FUSO</name>
<protein>
    <recommendedName>
        <fullName evidence="1">ABM domain-containing protein</fullName>
    </recommendedName>
</protein>
<evidence type="ECO:0000313" key="3">
    <source>
        <dbReference type="Proteomes" id="UP001144471"/>
    </source>
</evidence>
<evidence type="ECO:0000313" key="2">
    <source>
        <dbReference type="EMBL" id="GLI55260.1"/>
    </source>
</evidence>
<dbReference type="Proteomes" id="UP001144471">
    <property type="component" value="Unassembled WGS sequence"/>
</dbReference>
<organism evidence="2 3">
    <name type="scientific">Propionigenium maris DSM 9537</name>
    <dbReference type="NCBI Taxonomy" id="1123000"/>
    <lineage>
        <taxon>Bacteria</taxon>
        <taxon>Fusobacteriati</taxon>
        <taxon>Fusobacteriota</taxon>
        <taxon>Fusobacteriia</taxon>
        <taxon>Fusobacteriales</taxon>
        <taxon>Fusobacteriaceae</taxon>
        <taxon>Propionigenium</taxon>
    </lineage>
</organism>
<dbReference type="PANTHER" id="PTHR33336">
    <property type="entry name" value="QUINOL MONOOXYGENASE YGIN-RELATED"/>
    <property type="match status" value="1"/>
</dbReference>
<proteinExistence type="predicted"/>
<comment type="caution">
    <text evidence="2">The sequence shown here is derived from an EMBL/GenBank/DDBJ whole genome shotgun (WGS) entry which is preliminary data.</text>
</comment>
<dbReference type="Gene3D" id="3.30.70.100">
    <property type="match status" value="1"/>
</dbReference>
<dbReference type="PROSITE" id="PS51725">
    <property type="entry name" value="ABM"/>
    <property type="match status" value="1"/>
</dbReference>
<dbReference type="PANTHER" id="PTHR33336:SF3">
    <property type="entry name" value="ABM DOMAIN-CONTAINING PROTEIN"/>
    <property type="match status" value="1"/>
</dbReference>
<dbReference type="InterPro" id="IPR011008">
    <property type="entry name" value="Dimeric_a/b-barrel"/>
</dbReference>
<dbReference type="InterPro" id="IPR007138">
    <property type="entry name" value="ABM_dom"/>
</dbReference>
<feature type="domain" description="ABM" evidence="1">
    <location>
        <begin position="2"/>
        <end position="93"/>
    </location>
</feature>
<dbReference type="AlphaFoldDB" id="A0A9W6GJS5"/>
<dbReference type="InterPro" id="IPR050744">
    <property type="entry name" value="AI-2_Isomerase_LsrG"/>
</dbReference>